<dbReference type="InterPro" id="IPR013381">
    <property type="entry name" value="CRISPR-assoc_prot_Cse1"/>
</dbReference>
<dbReference type="EMBL" id="AP024718">
    <property type="protein sequence ID" value="BCX89973.1"/>
    <property type="molecule type" value="Genomic_DNA"/>
</dbReference>
<dbReference type="Proteomes" id="UP001321450">
    <property type="component" value="Chromosome"/>
</dbReference>
<evidence type="ECO:0000313" key="2">
    <source>
        <dbReference type="Proteomes" id="UP001321450"/>
    </source>
</evidence>
<sequence>MNLLDTPWIPVRRSDGSRTLIRPAEITDSDKPAVALDSPRADFNGALAQFLIGLLQTCYAPKDDGEWEDRLEQPPPVAALDQTFARYHTAFEADGAGPRFMQDFEKLESLTTGKRKPACNDIGNLLIEAPGDNTLRNNADHFIKRGHVEALCPACAVTALFTLQLNAPGGGAGHRTSLRGGGPLTTLVALDPEGSGLPDTLWHHLWLNVLPEPKTVRLTGNLKLTGPEHIFPWLAPTRTSEKEQGVTPEDAHPLQMYWAMPRRIRLDFGHTKEGDCDLCGRQDRLLLRYFTLNYGINYAGAWRHPLTPYQERENAEPLPMHPQPGGITYRHWLGLIYEEPEGKKRLTPAIVVREFQRKKLPEEQFRLWAFGYDMDKMKPRCWYEAILPLYLIPEEYRSDFSKRVIQIIQSAKEVSGMLQLAIKKASLPDSLLEQARKNRALRKAVEHFEEWGRDSFYQHTEADFYACLPRLIDGLLQGRDSEVLQDWHATLTRAALELFDEWTGSDEIAFADPARVALARDNLCKQLYGAKLAKILTLPKRPKEKAA</sequence>
<dbReference type="AlphaFoldDB" id="A0AAU9CU52"/>
<dbReference type="NCBIfam" id="TIGR02547">
    <property type="entry name" value="casA_cse1"/>
    <property type="match status" value="1"/>
</dbReference>
<evidence type="ECO:0000313" key="1">
    <source>
        <dbReference type="EMBL" id="BCX89973.1"/>
    </source>
</evidence>
<proteinExistence type="predicted"/>
<dbReference type="RefSeq" id="WP_286292564.1">
    <property type="nucleotide sequence ID" value="NZ_AP024718.1"/>
</dbReference>
<keyword evidence="2" id="KW-1185">Reference proteome</keyword>
<dbReference type="CDD" id="cd09729">
    <property type="entry name" value="Cse1_I-E"/>
    <property type="match status" value="1"/>
</dbReference>
<dbReference type="KEGG" id="meiy:MIN45_P2347"/>
<gene>
    <name evidence="1" type="ORF">MIN45_P2347</name>
</gene>
<organism evidence="1 2">
    <name type="scientific">Methylomarinovum tepidoasis</name>
    <dbReference type="NCBI Taxonomy" id="2840183"/>
    <lineage>
        <taxon>Bacteria</taxon>
        <taxon>Pseudomonadati</taxon>
        <taxon>Pseudomonadota</taxon>
        <taxon>Gammaproteobacteria</taxon>
        <taxon>Methylococcales</taxon>
        <taxon>Methylothermaceae</taxon>
        <taxon>Methylomarinovum</taxon>
    </lineage>
</organism>
<dbReference type="Pfam" id="PF09481">
    <property type="entry name" value="CRISPR_Cse1"/>
    <property type="match status" value="1"/>
</dbReference>
<reference evidence="2" key="1">
    <citation type="journal article" date="2024" name="Int. J. Syst. Evol. Microbiol.">
        <title>Methylomarinovum tepidoasis sp. nov., a moderately thermophilic methanotroph of the family Methylothermaceae isolated from a deep-sea hydrothermal field.</title>
        <authorList>
            <person name="Hirayama H."/>
            <person name="Takaki Y."/>
            <person name="Abe M."/>
            <person name="Miyazaki M."/>
            <person name="Uematsu K."/>
            <person name="Matsui Y."/>
            <person name="Takai K."/>
        </authorList>
    </citation>
    <scope>NUCLEOTIDE SEQUENCE [LARGE SCALE GENOMIC DNA]</scope>
    <source>
        <strain evidence="2">IN45</strain>
    </source>
</reference>
<accession>A0AAU9CU52</accession>
<name>A0AAU9CU52_9GAMM</name>
<protein>
    <submittedName>
        <fullName evidence="1">CRISPR system Cascade subunit CasA</fullName>
    </submittedName>
</protein>